<evidence type="ECO:0000256" key="1">
    <source>
        <dbReference type="SAM" id="Phobius"/>
    </source>
</evidence>
<proteinExistence type="predicted"/>
<comment type="caution">
    <text evidence="2">The sequence shown here is derived from an EMBL/GenBank/DDBJ whole genome shotgun (WGS) entry which is preliminary data.</text>
</comment>
<reference evidence="2 3" key="1">
    <citation type="submission" date="2019-06" db="EMBL/GenBank/DDBJ databases">
        <title>Rhodococcus spaelei sp. nov., isolated from a cave.</title>
        <authorList>
            <person name="Lee S.D."/>
        </authorList>
    </citation>
    <scope>NUCLEOTIDE SEQUENCE [LARGE SCALE GENOMIC DNA]</scope>
    <source>
        <strain evidence="2 3">C9-5</strain>
    </source>
</reference>
<dbReference type="Proteomes" id="UP000316256">
    <property type="component" value="Unassembled WGS sequence"/>
</dbReference>
<sequence length="160" mass="16914">MDVLTAFQLLCGVAALGVVNLFASLATVYGDRATYVDQLMRDMRAQDPTLDFSASTMDALMLVALGMSALIGLGVTALYLLFVFKMRRGRNWARMLVTMAGVLMVFLAVPTLFGLGAGGGAGAMVSGGASILQAVLSVGAVVLMHRTDSNRYFLPAVKEQ</sequence>
<feature type="transmembrane region" description="Helical" evidence="1">
    <location>
        <begin position="123"/>
        <end position="144"/>
    </location>
</feature>
<accession>A0A541B962</accession>
<keyword evidence="1" id="KW-1133">Transmembrane helix</keyword>
<feature type="transmembrane region" description="Helical" evidence="1">
    <location>
        <begin position="59"/>
        <end position="84"/>
    </location>
</feature>
<dbReference type="OrthoDB" id="4559326at2"/>
<dbReference type="AlphaFoldDB" id="A0A541B962"/>
<keyword evidence="1" id="KW-0812">Transmembrane</keyword>
<evidence type="ECO:0000313" key="2">
    <source>
        <dbReference type="EMBL" id="TQF68875.1"/>
    </source>
</evidence>
<protein>
    <submittedName>
        <fullName evidence="2">Uncharacterized protein</fullName>
    </submittedName>
</protein>
<feature type="transmembrane region" description="Helical" evidence="1">
    <location>
        <begin position="96"/>
        <end position="117"/>
    </location>
</feature>
<keyword evidence="1" id="KW-0472">Membrane</keyword>
<dbReference type="EMBL" id="VIGH01000005">
    <property type="protein sequence ID" value="TQF68875.1"/>
    <property type="molecule type" value="Genomic_DNA"/>
</dbReference>
<evidence type="ECO:0000313" key="3">
    <source>
        <dbReference type="Proteomes" id="UP000316256"/>
    </source>
</evidence>
<gene>
    <name evidence="2" type="ORF">FK531_12365</name>
</gene>
<keyword evidence="3" id="KW-1185">Reference proteome</keyword>
<organism evidence="2 3">
    <name type="scientific">Rhodococcus spelaei</name>
    <dbReference type="NCBI Taxonomy" id="2546320"/>
    <lineage>
        <taxon>Bacteria</taxon>
        <taxon>Bacillati</taxon>
        <taxon>Actinomycetota</taxon>
        <taxon>Actinomycetes</taxon>
        <taxon>Mycobacteriales</taxon>
        <taxon>Nocardiaceae</taxon>
        <taxon>Rhodococcus</taxon>
    </lineage>
</organism>
<name>A0A541B962_9NOCA</name>